<dbReference type="GO" id="GO:0004499">
    <property type="term" value="F:N,N-dimethylaniline monooxygenase activity"/>
    <property type="evidence" value="ECO:0007669"/>
    <property type="project" value="InterPro"/>
</dbReference>
<evidence type="ECO:0000256" key="7">
    <source>
        <dbReference type="ARBA" id="ARBA00023033"/>
    </source>
</evidence>
<dbReference type="EMBL" id="LSMT01000266">
    <property type="protein sequence ID" value="PFX21699.1"/>
    <property type="molecule type" value="Genomic_DNA"/>
</dbReference>
<keyword evidence="4 8" id="KW-0274">FAD</keyword>
<dbReference type="OrthoDB" id="66881at2759"/>
<keyword evidence="7 8" id="KW-0503">Monooxygenase</keyword>
<organism evidence="9 10">
    <name type="scientific">Stylophora pistillata</name>
    <name type="common">Smooth cauliflower coral</name>
    <dbReference type="NCBI Taxonomy" id="50429"/>
    <lineage>
        <taxon>Eukaryota</taxon>
        <taxon>Metazoa</taxon>
        <taxon>Cnidaria</taxon>
        <taxon>Anthozoa</taxon>
        <taxon>Hexacorallia</taxon>
        <taxon>Scleractinia</taxon>
        <taxon>Astrocoeniina</taxon>
        <taxon>Pocilloporidae</taxon>
        <taxon>Stylophora</taxon>
    </lineage>
</organism>
<dbReference type="FunFam" id="3.50.50.60:FF:000138">
    <property type="entry name" value="Flavin-containing monooxygenase"/>
    <property type="match status" value="1"/>
</dbReference>
<dbReference type="EC" id="1.-.-.-" evidence="8"/>
<dbReference type="Pfam" id="PF00743">
    <property type="entry name" value="FMO-like"/>
    <property type="match status" value="2"/>
</dbReference>
<evidence type="ECO:0000256" key="5">
    <source>
        <dbReference type="ARBA" id="ARBA00022857"/>
    </source>
</evidence>
<keyword evidence="3 8" id="KW-0285">Flavoprotein</keyword>
<evidence type="ECO:0000256" key="6">
    <source>
        <dbReference type="ARBA" id="ARBA00023002"/>
    </source>
</evidence>
<dbReference type="Proteomes" id="UP000225706">
    <property type="component" value="Unassembled WGS sequence"/>
</dbReference>
<evidence type="ECO:0000256" key="2">
    <source>
        <dbReference type="ARBA" id="ARBA00009183"/>
    </source>
</evidence>
<sequence>MSKEKRVCVIGAGPSGMSVLYHFNKLKEQGKEIPDIVCFDKQSDWGGLWKYSWETGINQFGEPVHGSMYRGLWSNGPKEALEYPDYTFEDHFKKAIPSFQPREVLYDYLKGRWTKGNLRHWILFNHVVRQVTYDDDADDFLVVVKSLVEDKDLPVQKYDYLIVASGHFSVPSVPSFPGIGKFPGRVMHSHDFRNAYQFQGQTLLIVGSGSSAEDIAIHNLKCGAKKIICCYKTTPMGLKWPPEITERPLLTKIEGKTVHFEDGTTADVDAIILCTGYLFHFPFLEERLRLKTKNILYPAGMYKNVLWTEAGNNKLFYIGMQNQYYTFTMFDAQAKWTVNCITGELKLPDKEATRKDIEKWIAKMNKLKDSHDDVNFQTEYVVDIAKNANYGYDLDSSQQLHDWQHHRHEDILTYRDRSHASKFTGKQAPIHHTTFMKALDDSMVTFLNPPNPEIVLAEDYKGDSYLGETLNAPRTIEL</sequence>
<dbReference type="AlphaFoldDB" id="A0A2B4RY22"/>
<keyword evidence="10" id="KW-1185">Reference proteome</keyword>
<dbReference type="GO" id="GO:0050661">
    <property type="term" value="F:NADP binding"/>
    <property type="evidence" value="ECO:0007669"/>
    <property type="project" value="InterPro"/>
</dbReference>
<dbReference type="InterPro" id="IPR020946">
    <property type="entry name" value="Flavin_mOase-like"/>
</dbReference>
<dbReference type="InterPro" id="IPR000960">
    <property type="entry name" value="Flavin_mOase"/>
</dbReference>
<dbReference type="SUPFAM" id="SSF51905">
    <property type="entry name" value="FAD/NAD(P)-binding domain"/>
    <property type="match status" value="2"/>
</dbReference>
<dbReference type="InterPro" id="IPR050346">
    <property type="entry name" value="FMO-like"/>
</dbReference>
<evidence type="ECO:0000256" key="8">
    <source>
        <dbReference type="RuleBase" id="RU361177"/>
    </source>
</evidence>
<dbReference type="GO" id="GO:0050660">
    <property type="term" value="F:flavin adenine dinucleotide binding"/>
    <property type="evidence" value="ECO:0007669"/>
    <property type="project" value="InterPro"/>
</dbReference>
<evidence type="ECO:0000256" key="1">
    <source>
        <dbReference type="ARBA" id="ARBA00001974"/>
    </source>
</evidence>
<dbReference type="PANTHER" id="PTHR23023">
    <property type="entry name" value="DIMETHYLANILINE MONOOXYGENASE"/>
    <property type="match status" value="1"/>
</dbReference>
<evidence type="ECO:0000256" key="3">
    <source>
        <dbReference type="ARBA" id="ARBA00022630"/>
    </source>
</evidence>
<dbReference type="PRINTS" id="PR00370">
    <property type="entry name" value="FMOXYGENASE"/>
</dbReference>
<evidence type="ECO:0000256" key="4">
    <source>
        <dbReference type="ARBA" id="ARBA00022827"/>
    </source>
</evidence>
<name>A0A2B4RY22_STYPI</name>
<reference evidence="10" key="1">
    <citation type="journal article" date="2017" name="bioRxiv">
        <title>Comparative analysis of the genomes of Stylophora pistillata and Acropora digitifera provides evidence for extensive differences between species of corals.</title>
        <authorList>
            <person name="Voolstra C.R."/>
            <person name="Li Y."/>
            <person name="Liew Y.J."/>
            <person name="Baumgarten S."/>
            <person name="Zoccola D."/>
            <person name="Flot J.-F."/>
            <person name="Tambutte S."/>
            <person name="Allemand D."/>
            <person name="Aranda M."/>
        </authorList>
    </citation>
    <scope>NUCLEOTIDE SEQUENCE [LARGE SCALE GENOMIC DNA]</scope>
</reference>
<dbReference type="Gene3D" id="3.50.50.60">
    <property type="entry name" value="FAD/NAD(P)-binding domain"/>
    <property type="match status" value="2"/>
</dbReference>
<evidence type="ECO:0000313" key="10">
    <source>
        <dbReference type="Proteomes" id="UP000225706"/>
    </source>
</evidence>
<proteinExistence type="inferred from homology"/>
<protein>
    <recommendedName>
        <fullName evidence="8">Flavin-containing monooxygenase</fullName>
        <ecNumber evidence="8">1.-.-.-</ecNumber>
    </recommendedName>
</protein>
<dbReference type="InterPro" id="IPR036188">
    <property type="entry name" value="FAD/NAD-bd_sf"/>
</dbReference>
<keyword evidence="6 8" id="KW-0560">Oxidoreductase</keyword>
<keyword evidence="5" id="KW-0521">NADP</keyword>
<comment type="similarity">
    <text evidence="2 8">Belongs to the FMO family.</text>
</comment>
<comment type="cofactor">
    <cofactor evidence="1 8">
        <name>FAD</name>
        <dbReference type="ChEBI" id="CHEBI:57692"/>
    </cofactor>
</comment>
<accession>A0A2B4RY22</accession>
<gene>
    <name evidence="9" type="primary">FMOGS-OX3</name>
    <name evidence="9" type="ORF">AWC38_SpisGene13789</name>
</gene>
<comment type="caution">
    <text evidence="9">The sequence shown here is derived from an EMBL/GenBank/DDBJ whole genome shotgun (WGS) entry which is preliminary data.</text>
</comment>
<evidence type="ECO:0000313" key="9">
    <source>
        <dbReference type="EMBL" id="PFX21699.1"/>
    </source>
</evidence>